<proteinExistence type="predicted"/>
<dbReference type="RefSeq" id="WP_320287322.1">
    <property type="nucleotide sequence ID" value="NZ_JAVIIW010000010.1"/>
</dbReference>
<accession>A0ABU4XWI1</accession>
<protein>
    <submittedName>
        <fullName evidence="1">Uncharacterized protein</fullName>
    </submittedName>
</protein>
<dbReference type="EMBL" id="JAVIIW010000010">
    <property type="protein sequence ID" value="MDX8478953.1"/>
    <property type="molecule type" value="Genomic_DNA"/>
</dbReference>
<name>A0ABU4XWI1_9HYPH</name>
<evidence type="ECO:0000313" key="1">
    <source>
        <dbReference type="EMBL" id="MDX8478953.1"/>
    </source>
</evidence>
<dbReference type="Proteomes" id="UP001287059">
    <property type="component" value="Unassembled WGS sequence"/>
</dbReference>
<reference evidence="1 2" key="1">
    <citation type="submission" date="2023-08" db="EMBL/GenBank/DDBJ databases">
        <title>Implementing the SeqCode for naming new Mesorhizobium species isolated from Vachellia karroo root nodules.</title>
        <authorList>
            <person name="Van Lill M."/>
        </authorList>
    </citation>
    <scope>NUCLEOTIDE SEQUENCE [LARGE SCALE GENOMIC DNA]</scope>
    <source>
        <strain evidence="1 2">VK24D</strain>
    </source>
</reference>
<gene>
    <name evidence="1" type="ORF">RFN28_10765</name>
</gene>
<comment type="caution">
    <text evidence="1">The sequence shown here is derived from an EMBL/GenBank/DDBJ whole genome shotgun (WGS) entry which is preliminary data.</text>
</comment>
<keyword evidence="2" id="KW-1185">Reference proteome</keyword>
<evidence type="ECO:0000313" key="2">
    <source>
        <dbReference type="Proteomes" id="UP001287059"/>
    </source>
</evidence>
<organism evidence="1 2">
    <name type="scientific">Mesorhizobium album</name>
    <dbReference type="NCBI Taxonomy" id="3072314"/>
    <lineage>
        <taxon>Bacteria</taxon>
        <taxon>Pseudomonadati</taxon>
        <taxon>Pseudomonadota</taxon>
        <taxon>Alphaproteobacteria</taxon>
        <taxon>Hyphomicrobiales</taxon>
        <taxon>Phyllobacteriaceae</taxon>
        <taxon>Mesorhizobium</taxon>
    </lineage>
</organism>
<sequence length="62" mass="6622">MADKYEMRQGADGLWEVIEAATGEIVKLGNLPLLGLDREAASGALDVLLNAVLKPNNKPSDE</sequence>